<dbReference type="SUPFAM" id="SSF103473">
    <property type="entry name" value="MFS general substrate transporter"/>
    <property type="match status" value="1"/>
</dbReference>
<keyword evidence="1 4" id="KW-0812">Transmembrane</keyword>
<feature type="transmembrane region" description="Helical" evidence="4">
    <location>
        <begin position="267"/>
        <end position="286"/>
    </location>
</feature>
<organism evidence="6 7">
    <name type="scientific">Paraglaciecola mesophila</name>
    <dbReference type="NCBI Taxonomy" id="197222"/>
    <lineage>
        <taxon>Bacteria</taxon>
        <taxon>Pseudomonadati</taxon>
        <taxon>Pseudomonadota</taxon>
        <taxon>Gammaproteobacteria</taxon>
        <taxon>Alteromonadales</taxon>
        <taxon>Alteromonadaceae</taxon>
        <taxon>Paraglaciecola</taxon>
    </lineage>
</organism>
<keyword evidence="7" id="KW-1185">Reference proteome</keyword>
<sequence length="393" mass="42010">MRVKLGLILYFGLASMVANAALVFAPLLISGLAITYQFSEANAVFVISTELFASAFAALPALWWVSKFSWRKVSNVSLLAVVITNLLSALMVDLEWLVLLRAISGFFAGSLLILYMVVIAALPDTERIFSGKLVLQLIFSALGMGLLPYMIAHFGVDVVYLLLAALGLLLLVLKTPIPANHYLSLPNQSQSWSKTLAVQLPANNLLILIALFVFAVGTNIVWSALVPLGMSEGVSLADIGWVLSIATILAVFGGFMCTVIGARFGRAVPIGMGLVVGSAGAILLMFSYAHGAYFLIGTSLICIARVVTIPYLVGLMSVFNQFGRLAILSHVALASGMALGSFVVSVTIAQIPLHWLPVIALICMVVTALVVLPLIYQGGLSQERRRRALSVNE</sequence>
<evidence type="ECO:0000313" key="6">
    <source>
        <dbReference type="EMBL" id="MEM5495933.1"/>
    </source>
</evidence>
<dbReference type="RefSeq" id="WP_342880570.1">
    <property type="nucleotide sequence ID" value="NZ_JBBMQS010000001.1"/>
</dbReference>
<proteinExistence type="predicted"/>
<evidence type="ECO:0000256" key="4">
    <source>
        <dbReference type="SAM" id="Phobius"/>
    </source>
</evidence>
<dbReference type="Proteomes" id="UP001461163">
    <property type="component" value="Unassembled WGS sequence"/>
</dbReference>
<feature type="transmembrane region" description="Helical" evidence="4">
    <location>
        <begin position="292"/>
        <end position="313"/>
    </location>
</feature>
<feature type="transmembrane region" description="Helical" evidence="4">
    <location>
        <begin position="239"/>
        <end position="260"/>
    </location>
</feature>
<feature type="transmembrane region" description="Helical" evidence="4">
    <location>
        <begin position="41"/>
        <end position="64"/>
    </location>
</feature>
<dbReference type="PROSITE" id="PS50850">
    <property type="entry name" value="MFS"/>
    <property type="match status" value="1"/>
</dbReference>
<dbReference type="InterPro" id="IPR020846">
    <property type="entry name" value="MFS_dom"/>
</dbReference>
<name>A0ABU9SQY2_9ALTE</name>
<evidence type="ECO:0000313" key="7">
    <source>
        <dbReference type="Proteomes" id="UP001461163"/>
    </source>
</evidence>
<dbReference type="EMBL" id="JBBMQS010000001">
    <property type="protein sequence ID" value="MEM5495933.1"/>
    <property type="molecule type" value="Genomic_DNA"/>
</dbReference>
<feature type="transmembrane region" description="Helical" evidence="4">
    <location>
        <begin position="7"/>
        <end position="29"/>
    </location>
</feature>
<evidence type="ECO:0000256" key="2">
    <source>
        <dbReference type="ARBA" id="ARBA00022989"/>
    </source>
</evidence>
<feature type="transmembrane region" description="Helical" evidence="4">
    <location>
        <begin position="98"/>
        <end position="121"/>
    </location>
</feature>
<evidence type="ECO:0000256" key="1">
    <source>
        <dbReference type="ARBA" id="ARBA00022692"/>
    </source>
</evidence>
<accession>A0ABU9SQY2</accession>
<feature type="transmembrane region" description="Helical" evidence="4">
    <location>
        <begin position="204"/>
        <end position="227"/>
    </location>
</feature>
<feature type="domain" description="Major facilitator superfamily (MFS) profile" evidence="5">
    <location>
        <begin position="203"/>
        <end position="393"/>
    </location>
</feature>
<keyword evidence="2 4" id="KW-1133">Transmembrane helix</keyword>
<dbReference type="InterPro" id="IPR011701">
    <property type="entry name" value="MFS"/>
</dbReference>
<dbReference type="Gene3D" id="1.20.1250.20">
    <property type="entry name" value="MFS general substrate transporter like domains"/>
    <property type="match status" value="2"/>
</dbReference>
<feature type="transmembrane region" description="Helical" evidence="4">
    <location>
        <begin position="133"/>
        <end position="152"/>
    </location>
</feature>
<keyword evidence="3 4" id="KW-0472">Membrane</keyword>
<dbReference type="InterPro" id="IPR036259">
    <property type="entry name" value="MFS_trans_sf"/>
</dbReference>
<feature type="transmembrane region" description="Helical" evidence="4">
    <location>
        <begin position="325"/>
        <end position="349"/>
    </location>
</feature>
<feature type="transmembrane region" description="Helical" evidence="4">
    <location>
        <begin position="158"/>
        <end position="183"/>
    </location>
</feature>
<reference evidence="6 7" key="1">
    <citation type="submission" date="2024-03" db="EMBL/GenBank/DDBJ databases">
        <title>Community enrichment and isolation of bacterial strains for fucoidan degradation.</title>
        <authorList>
            <person name="Sichert A."/>
        </authorList>
    </citation>
    <scope>NUCLEOTIDE SEQUENCE [LARGE SCALE GENOMIC DNA]</scope>
    <source>
        <strain evidence="6 7">AS12</strain>
    </source>
</reference>
<dbReference type="Pfam" id="PF07690">
    <property type="entry name" value="MFS_1"/>
    <property type="match status" value="1"/>
</dbReference>
<feature type="transmembrane region" description="Helical" evidence="4">
    <location>
        <begin position="76"/>
        <end position="92"/>
    </location>
</feature>
<gene>
    <name evidence="6" type="ORF">WNY77_00845</name>
</gene>
<comment type="caution">
    <text evidence="6">The sequence shown here is derived from an EMBL/GenBank/DDBJ whole genome shotgun (WGS) entry which is preliminary data.</text>
</comment>
<evidence type="ECO:0000256" key="3">
    <source>
        <dbReference type="ARBA" id="ARBA00023136"/>
    </source>
</evidence>
<feature type="transmembrane region" description="Helical" evidence="4">
    <location>
        <begin position="355"/>
        <end position="376"/>
    </location>
</feature>
<protein>
    <submittedName>
        <fullName evidence="6">MFS transporter</fullName>
    </submittedName>
</protein>
<evidence type="ECO:0000259" key="5">
    <source>
        <dbReference type="PROSITE" id="PS50850"/>
    </source>
</evidence>